<protein>
    <recommendedName>
        <fullName evidence="4">MFS transporter</fullName>
    </recommendedName>
</protein>
<feature type="transmembrane region" description="Helical" evidence="1">
    <location>
        <begin position="86"/>
        <end position="103"/>
    </location>
</feature>
<dbReference type="Pfam" id="PF07690">
    <property type="entry name" value="MFS_1"/>
    <property type="match status" value="1"/>
</dbReference>
<accession>A0ABN6XUR2</accession>
<proteinExistence type="predicted"/>
<evidence type="ECO:0000313" key="3">
    <source>
        <dbReference type="Proteomes" id="UP001321486"/>
    </source>
</evidence>
<keyword evidence="3" id="KW-1185">Reference proteome</keyword>
<dbReference type="EMBL" id="AP027732">
    <property type="protein sequence ID" value="BDZ48762.1"/>
    <property type="molecule type" value="Genomic_DNA"/>
</dbReference>
<evidence type="ECO:0008006" key="4">
    <source>
        <dbReference type="Google" id="ProtNLM"/>
    </source>
</evidence>
<dbReference type="SUPFAM" id="SSF103473">
    <property type="entry name" value="MFS general substrate transporter"/>
    <property type="match status" value="1"/>
</dbReference>
<feature type="transmembrane region" description="Helical" evidence="1">
    <location>
        <begin position="12"/>
        <end position="31"/>
    </location>
</feature>
<feature type="transmembrane region" description="Helical" evidence="1">
    <location>
        <begin position="109"/>
        <end position="131"/>
    </location>
</feature>
<dbReference type="PANTHER" id="PTHR23523">
    <property type="match status" value="1"/>
</dbReference>
<reference evidence="3" key="1">
    <citation type="journal article" date="2019" name="Int. J. Syst. Evol. Microbiol.">
        <title>The Global Catalogue of Microorganisms (GCM) 10K type strain sequencing project: providing services to taxonomists for standard genome sequencing and annotation.</title>
        <authorList>
            <consortium name="The Broad Institute Genomics Platform"/>
            <consortium name="The Broad Institute Genome Sequencing Center for Infectious Disease"/>
            <person name="Wu L."/>
            <person name="Ma J."/>
        </authorList>
    </citation>
    <scope>NUCLEOTIDE SEQUENCE [LARGE SCALE GENOMIC DNA]</scope>
    <source>
        <strain evidence="3">NBRC 108728</strain>
    </source>
</reference>
<evidence type="ECO:0000313" key="2">
    <source>
        <dbReference type="EMBL" id="BDZ48762.1"/>
    </source>
</evidence>
<dbReference type="InterPro" id="IPR011701">
    <property type="entry name" value="MFS"/>
</dbReference>
<dbReference type="Gene3D" id="1.20.1250.20">
    <property type="entry name" value="MFS general substrate transporter like domains"/>
    <property type="match status" value="1"/>
</dbReference>
<keyword evidence="1" id="KW-1133">Transmembrane helix</keyword>
<gene>
    <name evidence="2" type="ORF">GCM10025867_10030</name>
</gene>
<organism evidence="2 3">
    <name type="scientific">Frondihabitans sucicola</name>
    <dbReference type="NCBI Taxonomy" id="1268041"/>
    <lineage>
        <taxon>Bacteria</taxon>
        <taxon>Bacillati</taxon>
        <taxon>Actinomycetota</taxon>
        <taxon>Actinomycetes</taxon>
        <taxon>Micrococcales</taxon>
        <taxon>Microbacteriaceae</taxon>
        <taxon>Frondihabitans</taxon>
    </lineage>
</organism>
<evidence type="ECO:0000256" key="1">
    <source>
        <dbReference type="SAM" id="Phobius"/>
    </source>
</evidence>
<name>A0ABN6XUR2_9MICO</name>
<sequence>MTTRRPAASTVVRSPVAWLLTLAIVLIALNLRGPIVATAPVLDEIKGDLALGAFVAGLLTSIPVLCFALASPLASGIIGRLGPERAVTISLLGVVAGTLVRSAGGQAWLIAGTILLGVSITVGNVVLPVVIRRDFSPERAGFITGIYTSALNVGSMITSSARRRSRRPPAGRSRS</sequence>
<keyword evidence="1" id="KW-0472">Membrane</keyword>
<dbReference type="RefSeq" id="WP_350271637.1">
    <property type="nucleotide sequence ID" value="NZ_AP027732.1"/>
</dbReference>
<dbReference type="InterPro" id="IPR036259">
    <property type="entry name" value="MFS_trans_sf"/>
</dbReference>
<dbReference type="PANTHER" id="PTHR23523:SF2">
    <property type="entry name" value="2-NITROIMIDAZOLE TRANSPORTER"/>
    <property type="match status" value="1"/>
</dbReference>
<dbReference type="Proteomes" id="UP001321486">
    <property type="component" value="Chromosome"/>
</dbReference>
<dbReference type="InterPro" id="IPR052524">
    <property type="entry name" value="MFS_Cyanate_Porter"/>
</dbReference>
<keyword evidence="1" id="KW-0812">Transmembrane</keyword>
<feature type="transmembrane region" description="Helical" evidence="1">
    <location>
        <begin position="51"/>
        <end position="74"/>
    </location>
</feature>